<organism evidence="5 6">
    <name type="scientific">Anabarilius grahami</name>
    <name type="common">Kanglang fish</name>
    <name type="synonym">Barilius grahami</name>
    <dbReference type="NCBI Taxonomy" id="495550"/>
    <lineage>
        <taxon>Eukaryota</taxon>
        <taxon>Metazoa</taxon>
        <taxon>Chordata</taxon>
        <taxon>Craniata</taxon>
        <taxon>Vertebrata</taxon>
        <taxon>Euteleostomi</taxon>
        <taxon>Actinopterygii</taxon>
        <taxon>Neopterygii</taxon>
        <taxon>Teleostei</taxon>
        <taxon>Ostariophysi</taxon>
        <taxon>Cypriniformes</taxon>
        <taxon>Xenocyprididae</taxon>
        <taxon>Xenocypridinae</taxon>
        <taxon>Xenocypridinae incertae sedis</taxon>
        <taxon>Anabarilius</taxon>
    </lineage>
</organism>
<dbReference type="GO" id="GO:0005886">
    <property type="term" value="C:plasma membrane"/>
    <property type="evidence" value="ECO:0007669"/>
    <property type="project" value="TreeGrafter"/>
</dbReference>
<keyword evidence="6" id="KW-1185">Reference proteome</keyword>
<dbReference type="InterPro" id="IPR015373">
    <property type="entry name" value="Interferon/interleukin_rcp_dom"/>
</dbReference>
<name>A0A3N0YRY3_ANAGA</name>
<protein>
    <recommendedName>
        <fullName evidence="7">Interferon alpha/beta receptor 2</fullName>
    </recommendedName>
</protein>
<evidence type="ECO:0000259" key="3">
    <source>
        <dbReference type="Pfam" id="PF01108"/>
    </source>
</evidence>
<dbReference type="InterPro" id="IPR013783">
    <property type="entry name" value="Ig-like_fold"/>
</dbReference>
<dbReference type="SUPFAM" id="SSF49265">
    <property type="entry name" value="Fibronectin type III"/>
    <property type="match status" value="2"/>
</dbReference>
<feature type="transmembrane region" description="Helical" evidence="2">
    <location>
        <begin position="182"/>
        <end position="208"/>
    </location>
</feature>
<proteinExistence type="predicted"/>
<evidence type="ECO:0000313" key="6">
    <source>
        <dbReference type="Proteomes" id="UP000281406"/>
    </source>
</evidence>
<dbReference type="Gene3D" id="2.60.40.10">
    <property type="entry name" value="Immunoglobulins"/>
    <property type="match status" value="1"/>
</dbReference>
<dbReference type="InterPro" id="IPR050650">
    <property type="entry name" value="Type-II_Cytokine-TF_Rcpt"/>
</dbReference>
<dbReference type="GO" id="GO:0004896">
    <property type="term" value="F:cytokine receptor activity"/>
    <property type="evidence" value="ECO:0007669"/>
    <property type="project" value="TreeGrafter"/>
</dbReference>
<feature type="region of interest" description="Disordered" evidence="1">
    <location>
        <begin position="371"/>
        <end position="412"/>
    </location>
</feature>
<evidence type="ECO:0000313" key="5">
    <source>
        <dbReference type="EMBL" id="ROL48760.1"/>
    </source>
</evidence>
<dbReference type="InterPro" id="IPR036116">
    <property type="entry name" value="FN3_sf"/>
</dbReference>
<evidence type="ECO:0000259" key="4">
    <source>
        <dbReference type="Pfam" id="PF09294"/>
    </source>
</evidence>
<gene>
    <name evidence="5" type="ORF">DPX16_7696</name>
</gene>
<dbReference type="PANTHER" id="PTHR20859">
    <property type="entry name" value="INTERFERON/INTERLEUKIN RECEPTOR"/>
    <property type="match status" value="1"/>
</dbReference>
<feature type="domain" description="Fibronectin type-III" evidence="3">
    <location>
        <begin position="19"/>
        <end position="64"/>
    </location>
</feature>
<dbReference type="EMBL" id="RJVU01028973">
    <property type="protein sequence ID" value="ROL48760.1"/>
    <property type="molecule type" value="Genomic_DNA"/>
</dbReference>
<evidence type="ECO:0000256" key="2">
    <source>
        <dbReference type="SAM" id="Phobius"/>
    </source>
</evidence>
<dbReference type="Proteomes" id="UP000281406">
    <property type="component" value="Unassembled WGS sequence"/>
</dbReference>
<sequence length="412" mass="46540">LISYCDCNRCWVEIDEDARSRGKWIPSPNCTNIAVLICELTFDELHWDYFVRVKTTFKGTNSNWTTTSKSFQPYGDTRLSSPDVEISSDQKSITINFSHRLELKPEIKLKFLLYLFEKSPAGESEVIAYKDNLSTSESPHIVSNVPSGKNYCVSVSASQQQASKNNFRTTKCTFLLDSTRSFVLTVCIVAILLITFSTGIVVTFGCFYDMRLKIKNLHIPKALIFIKVNNRVIERTPEETITVILPVNTEDYDSALEEEIGSQFYHKRENITNVIINPSSIANVNPPEQSEEAETSNQCLYTLATDMEQSQESEISKKDNDDMHPVTPASLCTCISNHSESSTFLQATTVNVFVNSEEVRYCAEETPCSSGNDCEREVHVEEKEEEEEDDVSLLADHSSESGYEPRHAMNDL</sequence>
<feature type="compositionally biased region" description="Basic and acidic residues" evidence="1">
    <location>
        <begin position="373"/>
        <end position="382"/>
    </location>
</feature>
<keyword evidence="2" id="KW-0812">Transmembrane</keyword>
<feature type="compositionally biased region" description="Basic and acidic residues" evidence="1">
    <location>
        <begin position="397"/>
        <end position="412"/>
    </location>
</feature>
<feature type="non-terminal residue" evidence="5">
    <location>
        <position position="1"/>
    </location>
</feature>
<dbReference type="Pfam" id="PF09294">
    <property type="entry name" value="Interfer-bind"/>
    <property type="match status" value="1"/>
</dbReference>
<evidence type="ECO:0000256" key="1">
    <source>
        <dbReference type="SAM" id="MobiDB-lite"/>
    </source>
</evidence>
<dbReference type="PANTHER" id="PTHR20859:SF93">
    <property type="entry name" value="CYTOKINE RECEPTOR FAMILY MEMBER B12-RELATED"/>
    <property type="match status" value="1"/>
</dbReference>
<dbReference type="AlphaFoldDB" id="A0A3N0YRY3"/>
<feature type="domain" description="Interferon/interleukin receptor" evidence="4">
    <location>
        <begin position="77"/>
        <end position="174"/>
    </location>
</feature>
<comment type="caution">
    <text evidence="5">The sequence shown here is derived from an EMBL/GenBank/DDBJ whole genome shotgun (WGS) entry which is preliminary data.</text>
</comment>
<dbReference type="OrthoDB" id="10031784at2759"/>
<keyword evidence="2" id="KW-0472">Membrane</keyword>
<accession>A0A3N0YRY3</accession>
<reference evidence="5 6" key="1">
    <citation type="submission" date="2018-10" db="EMBL/GenBank/DDBJ databases">
        <title>Genome assembly for a Yunnan-Guizhou Plateau 3E fish, Anabarilius grahami (Regan), and its evolutionary and genetic applications.</title>
        <authorList>
            <person name="Jiang W."/>
        </authorList>
    </citation>
    <scope>NUCLEOTIDE SEQUENCE [LARGE SCALE GENOMIC DNA]</scope>
    <source>
        <strain evidence="5">AG-KIZ</strain>
        <tissue evidence="5">Muscle</tissue>
    </source>
</reference>
<evidence type="ECO:0008006" key="7">
    <source>
        <dbReference type="Google" id="ProtNLM"/>
    </source>
</evidence>
<keyword evidence="2" id="KW-1133">Transmembrane helix</keyword>
<dbReference type="Pfam" id="PF01108">
    <property type="entry name" value="Tissue_fac"/>
    <property type="match status" value="1"/>
</dbReference>
<dbReference type="InterPro" id="IPR003961">
    <property type="entry name" value="FN3_dom"/>
</dbReference>